<evidence type="ECO:0000256" key="3">
    <source>
        <dbReference type="ARBA" id="ARBA00022989"/>
    </source>
</evidence>
<comment type="subcellular location">
    <subcellularLocation>
        <location evidence="1">Membrane</location>
        <topology evidence="1">Multi-pass membrane protein</topology>
    </subcellularLocation>
</comment>
<gene>
    <name evidence="9" type="ORF">SLS58_006009</name>
</gene>
<reference evidence="9 10" key="1">
    <citation type="journal article" date="2023" name="Plant Dis.">
        <title>First Report of Diplodia intermedia Causing Canker and Dieback Diseases on Apple Trees in Canada.</title>
        <authorList>
            <person name="Ellouze W."/>
            <person name="Ilyukhin E."/>
            <person name="Sulman M."/>
            <person name="Ali S."/>
        </authorList>
    </citation>
    <scope>NUCLEOTIDE SEQUENCE [LARGE SCALE GENOMIC DNA]</scope>
    <source>
        <strain evidence="9 10">M45-28</strain>
    </source>
</reference>
<dbReference type="PANTHER" id="PTHR33048">
    <property type="entry name" value="PTH11-LIKE INTEGRAL MEMBRANE PROTEIN (AFU_ORTHOLOGUE AFUA_5G11245)"/>
    <property type="match status" value="1"/>
</dbReference>
<evidence type="ECO:0000313" key="10">
    <source>
        <dbReference type="Proteomes" id="UP001521184"/>
    </source>
</evidence>
<feature type="compositionally biased region" description="Basic and acidic residues" evidence="6">
    <location>
        <begin position="467"/>
        <end position="478"/>
    </location>
</feature>
<sequence length="531" mass="58976">MVVRDIPLSILFTWPQPNYVDPVTRGPALIIINAVFISLCTLLLFLRLYTRIFIKRWFGSDDVFIILAYMSTVGMTITVIVANKQYYWDRHMWDVPMTAFTGVLKVAFSAKLIFVYAATFTRQSLLCFYYRLVADTGIRWFGWVLHLTVFLNVAGIIAFTCLGIWQCNPISAYWTLSTPAGAYCIDEGKTILGVGIVNCVLDLVVTILPIPLVRKLQMPVQQRIGVMALLSLGLVVVVAGVARTYYIWKGLIESYDETWYTFPLWIAAAVEVNLGIRCIAPAFSNFGSRISSLKSGSSSPGSNTLQNSQDDRGNRSYQRFPSNSKDSTDPASNSTADIKEMGGKLPLATRRGVKHPFITDHGVDNKHDDDDETSFIPLRAGVRHRRVVDDDDEEVTNGDEQHAAVAYNTTARLSFVTLPPHSPLSPLQITRRRSFQLVSLDRRRFSAEAAAAAAADNRGSSPFLSPHQHDQEQQPEHLELDPREKNDAAAFGCQTRVSCADDGGEKGDADGVGGGGRKERGVFGMGWRWHV</sequence>
<feature type="transmembrane region" description="Helical" evidence="7">
    <location>
        <begin position="28"/>
        <end position="50"/>
    </location>
</feature>
<organism evidence="9 10">
    <name type="scientific">Diplodia intermedia</name>
    <dbReference type="NCBI Taxonomy" id="856260"/>
    <lineage>
        <taxon>Eukaryota</taxon>
        <taxon>Fungi</taxon>
        <taxon>Dikarya</taxon>
        <taxon>Ascomycota</taxon>
        <taxon>Pezizomycotina</taxon>
        <taxon>Dothideomycetes</taxon>
        <taxon>Dothideomycetes incertae sedis</taxon>
        <taxon>Botryosphaeriales</taxon>
        <taxon>Botryosphaeriaceae</taxon>
        <taxon>Diplodia</taxon>
    </lineage>
</organism>
<keyword evidence="4 7" id="KW-0472">Membrane</keyword>
<dbReference type="PANTHER" id="PTHR33048:SF129">
    <property type="entry name" value="INTEGRAL MEMBRANE PROTEIN-RELATED"/>
    <property type="match status" value="1"/>
</dbReference>
<feature type="region of interest" description="Disordered" evidence="6">
    <location>
        <begin position="451"/>
        <end position="478"/>
    </location>
</feature>
<dbReference type="EMBL" id="JAKEKT020000039">
    <property type="protein sequence ID" value="KAL1641504.1"/>
    <property type="molecule type" value="Genomic_DNA"/>
</dbReference>
<evidence type="ECO:0000256" key="7">
    <source>
        <dbReference type="SAM" id="Phobius"/>
    </source>
</evidence>
<feature type="compositionally biased region" description="Polar residues" evidence="6">
    <location>
        <begin position="315"/>
        <end position="336"/>
    </location>
</feature>
<evidence type="ECO:0000256" key="5">
    <source>
        <dbReference type="ARBA" id="ARBA00038359"/>
    </source>
</evidence>
<proteinExistence type="inferred from homology"/>
<evidence type="ECO:0000313" key="9">
    <source>
        <dbReference type="EMBL" id="KAL1641504.1"/>
    </source>
</evidence>
<evidence type="ECO:0000256" key="6">
    <source>
        <dbReference type="SAM" id="MobiDB-lite"/>
    </source>
</evidence>
<feature type="compositionally biased region" description="Low complexity" evidence="6">
    <location>
        <begin position="293"/>
        <end position="302"/>
    </location>
</feature>
<feature type="transmembrane region" description="Helical" evidence="7">
    <location>
        <begin position="62"/>
        <end position="82"/>
    </location>
</feature>
<dbReference type="Proteomes" id="UP001521184">
    <property type="component" value="Unassembled WGS sequence"/>
</dbReference>
<evidence type="ECO:0000256" key="1">
    <source>
        <dbReference type="ARBA" id="ARBA00004141"/>
    </source>
</evidence>
<evidence type="ECO:0000259" key="8">
    <source>
        <dbReference type="Pfam" id="PF20684"/>
    </source>
</evidence>
<feature type="region of interest" description="Disordered" evidence="6">
    <location>
        <begin position="496"/>
        <end position="519"/>
    </location>
</feature>
<comment type="similarity">
    <text evidence="5">Belongs to the SAT4 family.</text>
</comment>
<name>A0ABR3TPS3_9PEZI</name>
<dbReference type="InterPro" id="IPR049326">
    <property type="entry name" value="Rhodopsin_dom_fungi"/>
</dbReference>
<evidence type="ECO:0000256" key="2">
    <source>
        <dbReference type="ARBA" id="ARBA00022692"/>
    </source>
</evidence>
<dbReference type="InterPro" id="IPR052337">
    <property type="entry name" value="SAT4-like"/>
</dbReference>
<feature type="transmembrane region" description="Helical" evidence="7">
    <location>
        <begin position="191"/>
        <end position="212"/>
    </location>
</feature>
<feature type="region of interest" description="Disordered" evidence="6">
    <location>
        <begin position="293"/>
        <end position="351"/>
    </location>
</feature>
<evidence type="ECO:0000256" key="4">
    <source>
        <dbReference type="ARBA" id="ARBA00023136"/>
    </source>
</evidence>
<feature type="transmembrane region" description="Helical" evidence="7">
    <location>
        <begin position="102"/>
        <end position="119"/>
    </location>
</feature>
<feature type="transmembrane region" description="Helical" evidence="7">
    <location>
        <begin position="140"/>
        <end position="165"/>
    </location>
</feature>
<feature type="domain" description="Rhodopsin" evidence="8">
    <location>
        <begin position="46"/>
        <end position="279"/>
    </location>
</feature>
<comment type="caution">
    <text evidence="9">The sequence shown here is derived from an EMBL/GenBank/DDBJ whole genome shotgun (WGS) entry which is preliminary data.</text>
</comment>
<keyword evidence="2 7" id="KW-0812">Transmembrane</keyword>
<feature type="transmembrane region" description="Helical" evidence="7">
    <location>
        <begin position="224"/>
        <end position="248"/>
    </location>
</feature>
<accession>A0ABR3TPS3</accession>
<keyword evidence="3 7" id="KW-1133">Transmembrane helix</keyword>
<keyword evidence="10" id="KW-1185">Reference proteome</keyword>
<protein>
    <recommendedName>
        <fullName evidence="8">Rhodopsin domain-containing protein</fullName>
    </recommendedName>
</protein>
<dbReference type="Pfam" id="PF20684">
    <property type="entry name" value="Fung_rhodopsin"/>
    <property type="match status" value="1"/>
</dbReference>